<evidence type="ECO:0000256" key="6">
    <source>
        <dbReference type="ARBA" id="ARBA00022898"/>
    </source>
</evidence>
<evidence type="ECO:0000256" key="2">
    <source>
        <dbReference type="ARBA" id="ARBA00003444"/>
    </source>
</evidence>
<evidence type="ECO:0000256" key="5">
    <source>
        <dbReference type="ARBA" id="ARBA00022573"/>
    </source>
</evidence>
<dbReference type="InterPro" id="IPR015424">
    <property type="entry name" value="PyrdxlP-dep_Trfase"/>
</dbReference>
<protein>
    <recommendedName>
        <fullName evidence="4">threonine-phosphate decarboxylase</fullName>
        <ecNumber evidence="4">4.1.1.81</ecNumber>
    </recommendedName>
    <alternativeName>
        <fullName evidence="8">L-threonine-O-3-phosphate decarboxylase</fullName>
    </alternativeName>
</protein>
<keyword evidence="5" id="KW-0169">Cobalamin biosynthesis</keyword>
<evidence type="ECO:0000259" key="10">
    <source>
        <dbReference type="Pfam" id="PF00155"/>
    </source>
</evidence>
<comment type="function">
    <text evidence="2">Decarboxylates L-threonine-O-3-phosphate to yield (R)-1-amino-2-propanol O-2-phosphate, the precursor for the linkage between the nucleotide loop and the corrin ring in cobalamin.</text>
</comment>
<evidence type="ECO:0000256" key="4">
    <source>
        <dbReference type="ARBA" id="ARBA00012285"/>
    </source>
</evidence>
<evidence type="ECO:0000256" key="8">
    <source>
        <dbReference type="ARBA" id="ARBA00029996"/>
    </source>
</evidence>
<organism evidence="11 12">
    <name type="scientific">Roseovarius bejariae</name>
    <dbReference type="NCBI Taxonomy" id="2576383"/>
    <lineage>
        <taxon>Bacteria</taxon>
        <taxon>Pseudomonadati</taxon>
        <taxon>Pseudomonadota</taxon>
        <taxon>Alphaproteobacteria</taxon>
        <taxon>Rhodobacterales</taxon>
        <taxon>Roseobacteraceae</taxon>
        <taxon>Roseovarius</taxon>
    </lineage>
</organism>
<dbReference type="SUPFAM" id="SSF53383">
    <property type="entry name" value="PLP-dependent transferases"/>
    <property type="match status" value="1"/>
</dbReference>
<comment type="cofactor">
    <cofactor evidence="1">
        <name>pyridoxal 5'-phosphate</name>
        <dbReference type="ChEBI" id="CHEBI:597326"/>
    </cofactor>
</comment>
<dbReference type="Gene3D" id="3.40.640.10">
    <property type="entry name" value="Type I PLP-dependent aspartate aminotransferase-like (Major domain)"/>
    <property type="match status" value="1"/>
</dbReference>
<evidence type="ECO:0000313" key="11">
    <source>
        <dbReference type="EMBL" id="MRU15871.1"/>
    </source>
</evidence>
<dbReference type="InterPro" id="IPR015422">
    <property type="entry name" value="PyrdxlP-dep_Trfase_small"/>
</dbReference>
<comment type="caution">
    <text evidence="11">The sequence shown here is derived from an EMBL/GenBank/DDBJ whole genome shotgun (WGS) entry which is preliminary data.</text>
</comment>
<keyword evidence="6" id="KW-0663">Pyridoxal phosphate</keyword>
<keyword evidence="12" id="KW-1185">Reference proteome</keyword>
<dbReference type="GO" id="GO:0048472">
    <property type="term" value="F:threonine-phosphate decarboxylase activity"/>
    <property type="evidence" value="ECO:0007669"/>
    <property type="project" value="UniProtKB-EC"/>
</dbReference>
<keyword evidence="7 11" id="KW-0456">Lyase</keyword>
<comment type="catalytic activity">
    <reaction evidence="9">
        <text>O-phospho-L-threonine + H(+) = (R)-1-aminopropan-2-yl phosphate + CO2</text>
        <dbReference type="Rhea" id="RHEA:11492"/>
        <dbReference type="ChEBI" id="CHEBI:15378"/>
        <dbReference type="ChEBI" id="CHEBI:16526"/>
        <dbReference type="ChEBI" id="CHEBI:58563"/>
        <dbReference type="ChEBI" id="CHEBI:58675"/>
        <dbReference type="EC" id="4.1.1.81"/>
    </reaction>
</comment>
<dbReference type="CDD" id="cd00609">
    <property type="entry name" value="AAT_like"/>
    <property type="match status" value="1"/>
</dbReference>
<dbReference type="PANTHER" id="PTHR42885:SF1">
    <property type="entry name" value="THREONINE-PHOSPHATE DECARBOXYLASE"/>
    <property type="match status" value="1"/>
</dbReference>
<dbReference type="AlphaFoldDB" id="A0A844CKL7"/>
<dbReference type="InterPro" id="IPR004838">
    <property type="entry name" value="NHTrfase_class1_PyrdxlP-BS"/>
</dbReference>
<reference evidence="11 12" key="1">
    <citation type="submission" date="2019-05" db="EMBL/GenBank/DDBJ databases">
        <title>Roseovarius bejariae sp. nov., a moderately halophylic bacterium isolated from a saline soil in Rambla Salada (Murcia).</title>
        <authorList>
            <person name="Castro D.J."/>
            <person name="Gomez-Altuve A."/>
            <person name="Reina J.C."/>
            <person name="Rodriguez M."/>
            <person name="Sampedro I."/>
            <person name="Llamas I."/>
            <person name="Martinez-Checa F."/>
        </authorList>
    </citation>
    <scope>NUCLEOTIDE SEQUENCE [LARGE SCALE GENOMIC DNA]</scope>
    <source>
        <strain evidence="11 12">A21</strain>
    </source>
</reference>
<evidence type="ECO:0000313" key="12">
    <source>
        <dbReference type="Proteomes" id="UP000564704"/>
    </source>
</evidence>
<dbReference type="EC" id="4.1.1.81" evidence="4"/>
<gene>
    <name evidence="11" type="ORF">FDP25_10575</name>
</gene>
<dbReference type="OrthoDB" id="9799304at2"/>
<name>A0A844CKL7_9RHOB</name>
<comment type="pathway">
    <text evidence="3">Cofactor biosynthesis; adenosylcobalamin biosynthesis.</text>
</comment>
<dbReference type="InterPro" id="IPR005860">
    <property type="entry name" value="CobD"/>
</dbReference>
<dbReference type="EMBL" id="SZWE01000001">
    <property type="protein sequence ID" value="MRU15871.1"/>
    <property type="molecule type" value="Genomic_DNA"/>
</dbReference>
<dbReference type="PANTHER" id="PTHR42885">
    <property type="entry name" value="HISTIDINOL-PHOSPHATE AMINOTRANSFERASE-RELATED"/>
    <property type="match status" value="1"/>
</dbReference>
<dbReference type="PROSITE" id="PS00105">
    <property type="entry name" value="AA_TRANSFER_CLASS_1"/>
    <property type="match status" value="1"/>
</dbReference>
<dbReference type="GO" id="GO:0009236">
    <property type="term" value="P:cobalamin biosynthetic process"/>
    <property type="evidence" value="ECO:0007669"/>
    <property type="project" value="UniProtKB-UniPathway"/>
</dbReference>
<proteinExistence type="predicted"/>
<evidence type="ECO:0000256" key="1">
    <source>
        <dbReference type="ARBA" id="ARBA00001933"/>
    </source>
</evidence>
<dbReference type="InterPro" id="IPR015421">
    <property type="entry name" value="PyrdxlP-dep_Trfase_major"/>
</dbReference>
<dbReference type="Proteomes" id="UP000564704">
    <property type="component" value="Unassembled WGS sequence"/>
</dbReference>
<evidence type="ECO:0000256" key="7">
    <source>
        <dbReference type="ARBA" id="ARBA00023239"/>
    </source>
</evidence>
<dbReference type="Gene3D" id="3.90.1150.10">
    <property type="entry name" value="Aspartate Aminotransferase, domain 1"/>
    <property type="match status" value="1"/>
</dbReference>
<evidence type="ECO:0000256" key="9">
    <source>
        <dbReference type="ARBA" id="ARBA00048531"/>
    </source>
</evidence>
<dbReference type="GO" id="GO:0030170">
    <property type="term" value="F:pyridoxal phosphate binding"/>
    <property type="evidence" value="ECO:0007669"/>
    <property type="project" value="InterPro"/>
</dbReference>
<dbReference type="UniPathway" id="UPA00148"/>
<dbReference type="NCBIfam" id="TIGR01140">
    <property type="entry name" value="L_thr_O3P_dcar"/>
    <property type="match status" value="1"/>
</dbReference>
<feature type="domain" description="Aminotransferase class I/classII large" evidence="10">
    <location>
        <begin position="137"/>
        <end position="307"/>
    </location>
</feature>
<evidence type="ECO:0000256" key="3">
    <source>
        <dbReference type="ARBA" id="ARBA00004953"/>
    </source>
</evidence>
<dbReference type="Pfam" id="PF00155">
    <property type="entry name" value="Aminotran_1_2"/>
    <property type="match status" value="1"/>
</dbReference>
<accession>A0A844CKL7</accession>
<sequence>MPRAEAVRVPRDHGGGLDAAVADYGGGREDWIDLSTGINPVPYPAPTIPQEAWTALPDRAAQDAVLEAARRHWHVPDDAAILAAPGASSLIAKIPALAPAGRVDIPAPTYNEHAAAFAAHGWEMGEEGATARVIVHPNNPTGHWYAEETFGAPLTVVDESFADVWPDRTWVHEATRPGVVVLKSFGKFWGLAGMRLGFAIATPDVIAQLATALGPWAVSGPALTIGAAALDDHDWAVDTRVRLNEDAARLDALMIRAGARVEGGTSLFRLYEVDDAKTWQERLARHHIWSRVFPYSKTWLRLGLPAPGQWSRLEAAL</sequence>
<dbReference type="InterPro" id="IPR004839">
    <property type="entry name" value="Aminotransferase_I/II_large"/>
</dbReference>
<dbReference type="RefSeq" id="WP_154151508.1">
    <property type="nucleotide sequence ID" value="NZ_SZWE01000001.1"/>
</dbReference>